<organism evidence="8 9">
    <name type="scientific">Plantactinospora alkalitolerans</name>
    <dbReference type="NCBI Taxonomy" id="2789879"/>
    <lineage>
        <taxon>Bacteria</taxon>
        <taxon>Bacillati</taxon>
        <taxon>Actinomycetota</taxon>
        <taxon>Actinomycetes</taxon>
        <taxon>Micromonosporales</taxon>
        <taxon>Micromonosporaceae</taxon>
        <taxon>Plantactinospora</taxon>
    </lineage>
</organism>
<dbReference type="PANTHER" id="PTHR13693">
    <property type="entry name" value="CLASS II AMINOTRANSFERASE/8-AMINO-7-OXONONANOATE SYNTHASE"/>
    <property type="match status" value="1"/>
</dbReference>
<dbReference type="PANTHER" id="PTHR13693:SF3">
    <property type="entry name" value="LD36009P"/>
    <property type="match status" value="1"/>
</dbReference>
<keyword evidence="9" id="KW-1185">Reference proteome</keyword>
<dbReference type="Gene3D" id="3.40.640.10">
    <property type="entry name" value="Type I PLP-dependent aspartate aminotransferase-like (Major domain)"/>
    <property type="match status" value="1"/>
</dbReference>
<dbReference type="InterPro" id="IPR050087">
    <property type="entry name" value="AON_synthase_class-II"/>
</dbReference>
<evidence type="ECO:0000313" key="9">
    <source>
        <dbReference type="Proteomes" id="UP000638560"/>
    </source>
</evidence>
<comment type="cofactor">
    <cofactor evidence="1 6">
        <name>pyridoxal 5'-phosphate</name>
        <dbReference type="ChEBI" id="CHEBI:597326"/>
    </cofactor>
</comment>
<gene>
    <name evidence="8" type="ORF">I0C86_38970</name>
</gene>
<sequence>MVTTDIFERCQSYTEARAAQAVGLYAYFTVFEGSDTTVARTSAGDVLMCGSNNYLGLTSDPRVRAAAQMAVEEFGSSRTGSRLLNGNTSLHEELERELADFLGMPSALLFPTGYQANLGVIASLLSRDDVVIIDREAHASVYDGCGLSPGRVRRFAHNDMEDLERRLANCPSDAGRLVVVDGVYSMAGDLCPLPETVRLCQKYGARLLVDDAHGLGVLAEGRGTSAHFGVTEQVDLITVTFSKSLASIGGAVLGPKHVIEYLRHHARSLIFSAAAPPASLAAAQAALRILRAEPWLCRQALENASFVHRELGALGYEPLPSETPIVCVPLDGVVPTLFTWHSLLERGVYVNAVIPPAASSRLRASFTAAHTPEQLKTAVAAFAAVRDLTPPDWSLEDWSPEDYVAEGAR</sequence>
<comment type="caution">
    <text evidence="8">The sequence shown here is derived from an EMBL/GenBank/DDBJ whole genome shotgun (WGS) entry which is preliminary data.</text>
</comment>
<protein>
    <recommendedName>
        <fullName evidence="2">8-amino-7-oxononanoate synthase</fullName>
        <ecNumber evidence="2">2.3.1.47</ecNumber>
    </recommendedName>
</protein>
<dbReference type="InterPro" id="IPR004839">
    <property type="entry name" value="Aminotransferase_I/II_large"/>
</dbReference>
<keyword evidence="4 6" id="KW-0663">Pyridoxal phosphate</keyword>
<evidence type="ECO:0000313" key="8">
    <source>
        <dbReference type="EMBL" id="MBF9134865.1"/>
    </source>
</evidence>
<dbReference type="GO" id="GO:0008483">
    <property type="term" value="F:transaminase activity"/>
    <property type="evidence" value="ECO:0007669"/>
    <property type="project" value="UniProtKB-KW"/>
</dbReference>
<dbReference type="Gene3D" id="3.90.1150.10">
    <property type="entry name" value="Aspartate Aminotransferase, domain 1"/>
    <property type="match status" value="1"/>
</dbReference>
<dbReference type="EMBL" id="JADPUN010000397">
    <property type="protein sequence ID" value="MBF9134865.1"/>
    <property type="molecule type" value="Genomic_DNA"/>
</dbReference>
<evidence type="ECO:0000259" key="7">
    <source>
        <dbReference type="Pfam" id="PF00155"/>
    </source>
</evidence>
<dbReference type="PROSITE" id="PS00599">
    <property type="entry name" value="AA_TRANSFER_CLASS_2"/>
    <property type="match status" value="1"/>
</dbReference>
<evidence type="ECO:0000256" key="6">
    <source>
        <dbReference type="RuleBase" id="RU003693"/>
    </source>
</evidence>
<evidence type="ECO:0000256" key="3">
    <source>
        <dbReference type="ARBA" id="ARBA00022679"/>
    </source>
</evidence>
<feature type="domain" description="Aminotransferase class I/classII large" evidence="7">
    <location>
        <begin position="48"/>
        <end position="381"/>
    </location>
</feature>
<evidence type="ECO:0000256" key="1">
    <source>
        <dbReference type="ARBA" id="ARBA00001933"/>
    </source>
</evidence>
<dbReference type="Pfam" id="PF00155">
    <property type="entry name" value="Aminotran_1_2"/>
    <property type="match status" value="1"/>
</dbReference>
<dbReference type="SUPFAM" id="SSF53383">
    <property type="entry name" value="PLP-dependent transferases"/>
    <property type="match status" value="1"/>
</dbReference>
<proteinExistence type="inferred from homology"/>
<keyword evidence="8" id="KW-0032">Aminotransferase</keyword>
<dbReference type="InterPro" id="IPR001917">
    <property type="entry name" value="Aminotrans_II_pyridoxalP_BS"/>
</dbReference>
<name>A0ABS0H8U7_9ACTN</name>
<comment type="similarity">
    <text evidence="6">Belongs to the class-II pyridoxal-phosphate-dependent aminotransferase family.</text>
</comment>
<evidence type="ECO:0000256" key="5">
    <source>
        <dbReference type="ARBA" id="ARBA00047715"/>
    </source>
</evidence>
<accession>A0ABS0H8U7</accession>
<keyword evidence="3" id="KW-0808">Transferase</keyword>
<evidence type="ECO:0000256" key="2">
    <source>
        <dbReference type="ARBA" id="ARBA00013187"/>
    </source>
</evidence>
<dbReference type="InterPro" id="IPR015421">
    <property type="entry name" value="PyrdxlP-dep_Trfase_major"/>
</dbReference>
<dbReference type="InterPro" id="IPR015422">
    <property type="entry name" value="PyrdxlP-dep_Trfase_small"/>
</dbReference>
<dbReference type="EC" id="2.3.1.47" evidence="2"/>
<comment type="catalytic activity">
    <reaction evidence="5">
        <text>6-carboxyhexanoyl-[ACP] + L-alanine + H(+) = (8S)-8-amino-7-oxononanoate + holo-[ACP] + CO2</text>
        <dbReference type="Rhea" id="RHEA:42288"/>
        <dbReference type="Rhea" id="RHEA-COMP:9685"/>
        <dbReference type="Rhea" id="RHEA-COMP:9955"/>
        <dbReference type="ChEBI" id="CHEBI:15378"/>
        <dbReference type="ChEBI" id="CHEBI:16526"/>
        <dbReference type="ChEBI" id="CHEBI:57972"/>
        <dbReference type="ChEBI" id="CHEBI:64479"/>
        <dbReference type="ChEBI" id="CHEBI:78846"/>
        <dbReference type="ChEBI" id="CHEBI:149468"/>
        <dbReference type="EC" id="2.3.1.47"/>
    </reaction>
</comment>
<dbReference type="InterPro" id="IPR015424">
    <property type="entry name" value="PyrdxlP-dep_Trfase"/>
</dbReference>
<reference evidence="8 9" key="1">
    <citation type="submission" date="2020-11" db="EMBL/GenBank/DDBJ databases">
        <title>A novel isolate from a Black sea contaminated sediment with potential to produce alkanes: Plantactinospora alkalitolerans sp. nov.</title>
        <authorList>
            <person name="Carro L."/>
            <person name="Veyisoglu A."/>
            <person name="Guven K."/>
            <person name="Schumann P."/>
            <person name="Klenk H.-P."/>
            <person name="Sahin N."/>
        </authorList>
    </citation>
    <scope>NUCLEOTIDE SEQUENCE [LARGE SCALE GENOMIC DNA]</scope>
    <source>
        <strain evidence="8 9">S1510</strain>
    </source>
</reference>
<evidence type="ECO:0000256" key="4">
    <source>
        <dbReference type="ARBA" id="ARBA00022898"/>
    </source>
</evidence>
<dbReference type="Proteomes" id="UP000638560">
    <property type="component" value="Unassembled WGS sequence"/>
</dbReference>